<proteinExistence type="predicted"/>
<dbReference type="Proteomes" id="UP000315295">
    <property type="component" value="Unassembled WGS sequence"/>
</dbReference>
<evidence type="ECO:0000313" key="3">
    <source>
        <dbReference type="Proteomes" id="UP000315295"/>
    </source>
</evidence>
<sequence length="199" mass="22294">MVAVERDKYWFEKCDLYAGAINLYRSGIDHVVLEKGTTYFAPYRTLYCENGMKLTIDVEDRLNMQGSCILHFDGTLNGNPGIAGAGAVLRADDRRLIGEIREGLGVVINNVAEYQAVILGLNCAHKNKVLQAFLSKPTPNSCVCSFAVFLLLLVLCQQRNITAQVQGLWKVKNQNMSDLYEEVKKLKDKLLSFKISRLS</sequence>
<comment type="caution">
    <text evidence="2">The sequence shown here is derived from an EMBL/GenBank/DDBJ whole genome shotgun (WGS) entry which is preliminary data.</text>
</comment>
<dbReference type="AlphaFoldDB" id="A0A540MBN2"/>
<dbReference type="Gene3D" id="3.30.420.10">
    <property type="entry name" value="Ribonuclease H-like superfamily/Ribonuclease H"/>
    <property type="match status" value="1"/>
</dbReference>
<protein>
    <recommendedName>
        <fullName evidence="1">RNase H type-1 domain-containing protein</fullName>
    </recommendedName>
</protein>
<organism evidence="2 3">
    <name type="scientific">Malus baccata</name>
    <name type="common">Siberian crab apple</name>
    <name type="synonym">Pyrus baccata</name>
    <dbReference type="NCBI Taxonomy" id="106549"/>
    <lineage>
        <taxon>Eukaryota</taxon>
        <taxon>Viridiplantae</taxon>
        <taxon>Streptophyta</taxon>
        <taxon>Embryophyta</taxon>
        <taxon>Tracheophyta</taxon>
        <taxon>Spermatophyta</taxon>
        <taxon>Magnoliopsida</taxon>
        <taxon>eudicotyledons</taxon>
        <taxon>Gunneridae</taxon>
        <taxon>Pentapetalae</taxon>
        <taxon>rosids</taxon>
        <taxon>fabids</taxon>
        <taxon>Rosales</taxon>
        <taxon>Rosaceae</taxon>
        <taxon>Amygdaloideae</taxon>
        <taxon>Maleae</taxon>
        <taxon>Malus</taxon>
    </lineage>
</organism>
<dbReference type="PROSITE" id="PS50879">
    <property type="entry name" value="RNASE_H_1"/>
    <property type="match status" value="1"/>
</dbReference>
<dbReference type="InterPro" id="IPR036397">
    <property type="entry name" value="RNaseH_sf"/>
</dbReference>
<name>A0A540MBN2_MALBA</name>
<dbReference type="InterPro" id="IPR002156">
    <property type="entry name" value="RNaseH_domain"/>
</dbReference>
<feature type="domain" description="RNase H type-1" evidence="1">
    <location>
        <begin position="64"/>
        <end position="199"/>
    </location>
</feature>
<evidence type="ECO:0000313" key="2">
    <source>
        <dbReference type="EMBL" id="TQD96131.1"/>
    </source>
</evidence>
<reference evidence="2 3" key="1">
    <citation type="journal article" date="2019" name="G3 (Bethesda)">
        <title>Sequencing of a Wild Apple (Malus baccata) Genome Unravels the Differences Between Cultivated and Wild Apple Species Regarding Disease Resistance and Cold Tolerance.</title>
        <authorList>
            <person name="Chen X."/>
        </authorList>
    </citation>
    <scope>NUCLEOTIDE SEQUENCE [LARGE SCALE GENOMIC DNA]</scope>
    <source>
        <strain evidence="3">cv. Shandingzi</strain>
        <tissue evidence="2">Leaves</tissue>
    </source>
</reference>
<dbReference type="GO" id="GO:0003676">
    <property type="term" value="F:nucleic acid binding"/>
    <property type="evidence" value="ECO:0007669"/>
    <property type="project" value="InterPro"/>
</dbReference>
<dbReference type="Pfam" id="PF13456">
    <property type="entry name" value="RVT_3"/>
    <property type="match status" value="1"/>
</dbReference>
<dbReference type="STRING" id="106549.A0A540MBN2"/>
<dbReference type="InterPro" id="IPR012337">
    <property type="entry name" value="RNaseH-like_sf"/>
</dbReference>
<dbReference type="PANTHER" id="PTHR46387">
    <property type="entry name" value="POLYNUCLEOTIDYL TRANSFERASE, RIBONUCLEASE H-LIKE SUPERFAMILY PROTEIN"/>
    <property type="match status" value="1"/>
</dbReference>
<dbReference type="SUPFAM" id="SSF53098">
    <property type="entry name" value="Ribonuclease H-like"/>
    <property type="match status" value="1"/>
</dbReference>
<accession>A0A540MBN2</accession>
<dbReference type="EMBL" id="VIEB01000299">
    <property type="protein sequence ID" value="TQD96131.1"/>
    <property type="molecule type" value="Genomic_DNA"/>
</dbReference>
<dbReference type="Gene3D" id="2.60.40.420">
    <property type="entry name" value="Cupredoxins - blue copper proteins"/>
    <property type="match status" value="1"/>
</dbReference>
<gene>
    <name evidence="2" type="ORF">C1H46_018274</name>
</gene>
<dbReference type="InterPro" id="IPR008972">
    <property type="entry name" value="Cupredoxin"/>
</dbReference>
<keyword evidence="3" id="KW-1185">Reference proteome</keyword>
<evidence type="ECO:0000259" key="1">
    <source>
        <dbReference type="PROSITE" id="PS50879"/>
    </source>
</evidence>
<dbReference type="GO" id="GO:0004523">
    <property type="term" value="F:RNA-DNA hybrid ribonuclease activity"/>
    <property type="evidence" value="ECO:0007669"/>
    <property type="project" value="InterPro"/>
</dbReference>
<dbReference type="PANTHER" id="PTHR46387:SF2">
    <property type="entry name" value="RIBONUCLEASE HI"/>
    <property type="match status" value="1"/>
</dbReference>